<feature type="compositionally biased region" description="Low complexity" evidence="2">
    <location>
        <begin position="508"/>
        <end position="526"/>
    </location>
</feature>
<dbReference type="Proteomes" id="UP000039046">
    <property type="component" value="Unassembled WGS sequence"/>
</dbReference>
<feature type="compositionally biased region" description="Low complexity" evidence="2">
    <location>
        <begin position="462"/>
        <end position="476"/>
    </location>
</feature>
<feature type="compositionally biased region" description="Low complexity" evidence="2">
    <location>
        <begin position="273"/>
        <end position="289"/>
    </location>
</feature>
<feature type="compositionally biased region" description="Basic and acidic residues" evidence="2">
    <location>
        <begin position="557"/>
        <end position="603"/>
    </location>
</feature>
<feature type="region of interest" description="Disordered" evidence="2">
    <location>
        <begin position="269"/>
        <end position="538"/>
    </location>
</feature>
<keyword evidence="4" id="KW-1185">Reference proteome</keyword>
<feature type="coiled-coil region" evidence="1">
    <location>
        <begin position="242"/>
        <end position="269"/>
    </location>
</feature>
<feature type="compositionally biased region" description="Basic and acidic residues" evidence="2">
    <location>
        <begin position="421"/>
        <end position="442"/>
    </location>
</feature>
<feature type="compositionally biased region" description="Basic and acidic residues" evidence="2">
    <location>
        <begin position="378"/>
        <end position="392"/>
    </location>
</feature>
<keyword evidence="1" id="KW-0175">Coiled coil</keyword>
<feature type="compositionally biased region" description="Polar residues" evidence="2">
    <location>
        <begin position="94"/>
        <end position="104"/>
    </location>
</feature>
<name>A0A0A1T5V0_9HYPO</name>
<dbReference type="AlphaFoldDB" id="A0A0A1T5V0"/>
<evidence type="ECO:0000313" key="4">
    <source>
        <dbReference type="Proteomes" id="UP000039046"/>
    </source>
</evidence>
<accession>A0A0A1T5V0</accession>
<dbReference type="STRING" id="1531966.A0A0A1T5V0"/>
<reference evidence="3 4" key="1">
    <citation type="journal article" date="2015" name="Genome Announc.">
        <title>Draft Genome Sequence and Gene Annotation of the Entomopathogenic Fungus Verticillium hemipterigenum.</title>
        <authorList>
            <person name="Horn F."/>
            <person name="Habel A."/>
            <person name="Scharf D.H."/>
            <person name="Dworschak J."/>
            <person name="Brakhage A.A."/>
            <person name="Guthke R."/>
            <person name="Hertweck C."/>
            <person name="Linde J."/>
        </authorList>
    </citation>
    <scope>NUCLEOTIDE SEQUENCE [LARGE SCALE GENOMIC DNA]</scope>
</reference>
<feature type="region of interest" description="Disordered" evidence="2">
    <location>
        <begin position="550"/>
        <end position="603"/>
    </location>
</feature>
<dbReference type="HOGENOM" id="CLU_012848_1_1_1"/>
<dbReference type="OrthoDB" id="3946796at2759"/>
<feature type="compositionally biased region" description="Basic residues" evidence="2">
    <location>
        <begin position="443"/>
        <end position="452"/>
    </location>
</feature>
<evidence type="ECO:0008006" key="5">
    <source>
        <dbReference type="Google" id="ProtNLM"/>
    </source>
</evidence>
<gene>
    <name evidence="3" type="ORF">VHEMI01771</name>
</gene>
<proteinExistence type="predicted"/>
<dbReference type="EMBL" id="CDHN01000001">
    <property type="protein sequence ID" value="CEJ81652.1"/>
    <property type="molecule type" value="Genomic_DNA"/>
</dbReference>
<sequence length="603" mass="66413">MVLEALPPASTLCSDFTILEDNASVHYLNNTAKALANQQPPLAESPFHNNKSNIIEIDSYPKPFSAEDQENRVVTTGSPQYSKSPKTTRRIVANISSRSPTSDQDISKVKQVVRQKRRPALLSPNHRRPNTPSLVSIQEDNPLAIASPISSVRTQVEKHLTATPISAALTADCFKSMQLIKEMAAIDIPQPPPHFGVAALSVPEATEAVQDALSPIPSPSIKSERSFIGAISPAGSFSGPRIEDSLEEIDKLEEELEAINEVADFKEVNSTRTNPPKSTLNTLPTTTTNASRARKRASMANLSPSTRLGLAENAEPTLRRSASLRLRPNIESSPVRSSEKKVHDAPASAQKAGFKRLPTSKSSKPPTVPKFELPGEAVARKLREQREARKLQQEQAAKLAMSPPKPLTLTKPCFELPGEAISRRKREEREAKLKAEEEEARKRREFKARPVRHSIGPNTLPRETATSRARAAQTQQNGDLLRPTLSTQQKRMSIGPGVHLTAAKPLPSSRSSLSSSTSAGLSRQSTADSKTQGVAPTITTWEAAQKALRRKSTFLETIHDTRQRERQEKEKTMKEARAQAAERSRIASREWAEKQRRRESSQH</sequence>
<evidence type="ECO:0000256" key="1">
    <source>
        <dbReference type="SAM" id="Coils"/>
    </source>
</evidence>
<evidence type="ECO:0000313" key="3">
    <source>
        <dbReference type="EMBL" id="CEJ81652.1"/>
    </source>
</evidence>
<feature type="region of interest" description="Disordered" evidence="2">
    <location>
        <begin position="67"/>
        <end position="109"/>
    </location>
</feature>
<protein>
    <recommendedName>
        <fullName evidence="5">Carboxylesterase family protein</fullName>
    </recommendedName>
</protein>
<feature type="compositionally biased region" description="Polar residues" evidence="2">
    <location>
        <begin position="527"/>
        <end position="538"/>
    </location>
</feature>
<feature type="compositionally biased region" description="Polar residues" evidence="2">
    <location>
        <begin position="72"/>
        <end position="85"/>
    </location>
</feature>
<organism evidence="3 4">
    <name type="scientific">[Torrubiella] hemipterigena</name>
    <dbReference type="NCBI Taxonomy" id="1531966"/>
    <lineage>
        <taxon>Eukaryota</taxon>
        <taxon>Fungi</taxon>
        <taxon>Dikarya</taxon>
        <taxon>Ascomycota</taxon>
        <taxon>Pezizomycotina</taxon>
        <taxon>Sordariomycetes</taxon>
        <taxon>Hypocreomycetidae</taxon>
        <taxon>Hypocreales</taxon>
        <taxon>Clavicipitaceae</taxon>
        <taxon>Clavicipitaceae incertae sedis</taxon>
        <taxon>'Torrubiella' clade</taxon>
    </lineage>
</organism>
<evidence type="ECO:0000256" key="2">
    <source>
        <dbReference type="SAM" id="MobiDB-lite"/>
    </source>
</evidence>